<dbReference type="Gene3D" id="1.20.90.10">
    <property type="entry name" value="Phospholipase A2 domain"/>
    <property type="match status" value="1"/>
</dbReference>
<dbReference type="EMBL" id="OU015569">
    <property type="protein sequence ID" value="CAG5098889.1"/>
    <property type="molecule type" value="Genomic_DNA"/>
</dbReference>
<evidence type="ECO:0000256" key="1">
    <source>
        <dbReference type="RuleBase" id="RU003654"/>
    </source>
</evidence>
<comment type="similarity">
    <text evidence="1">Belongs to the phospholipase A2 family.</text>
</comment>
<evidence type="ECO:0000313" key="3">
    <source>
        <dbReference type="EMBL" id="CAG5098889.1"/>
    </source>
</evidence>
<dbReference type="InterPro" id="IPR016090">
    <property type="entry name" value="PLA2-like_dom"/>
</dbReference>
<dbReference type="InterPro" id="IPR036444">
    <property type="entry name" value="PLipase_A2_dom_sf"/>
</dbReference>
<evidence type="ECO:0000259" key="2">
    <source>
        <dbReference type="SMART" id="SM00085"/>
    </source>
</evidence>
<dbReference type="SUPFAM" id="SSF48619">
    <property type="entry name" value="Phospholipase A2, PLA2"/>
    <property type="match status" value="1"/>
</dbReference>
<dbReference type="Proteomes" id="UP001158576">
    <property type="component" value="Chromosome XSR"/>
</dbReference>
<gene>
    <name evidence="3" type="ORF">OKIOD_LOCUS7623</name>
</gene>
<dbReference type="Pfam" id="PF00068">
    <property type="entry name" value="Phospholip_A2_1"/>
    <property type="match status" value="1"/>
</dbReference>
<name>A0ABN7SEV6_OIKDI</name>
<sequence>MKLGLLFATAVFGTTIDIDETDTVRSVAEKFESAEIEQPFDEEELGNGLVRSGGGIEERNFKKWKVLLKFFNRENDSFSYKHLAMYGCQCGALGKDGKYDFYGRGKGQPVDALDEACKEYSNCLKCLSESHGDEDCSPQLRYKLRLNTDDGSATCRAKEGSCKQNLCKCDTQFAQRVSEVYASSYAAENKNFDRSQCIRGPGGQEKQCCGNKDTFPLNRPYRISSQCCDSSTAKIYEIGSDQCI</sequence>
<accession>A0ABN7SEV6</accession>
<organism evidence="3 4">
    <name type="scientific">Oikopleura dioica</name>
    <name type="common">Tunicate</name>
    <dbReference type="NCBI Taxonomy" id="34765"/>
    <lineage>
        <taxon>Eukaryota</taxon>
        <taxon>Metazoa</taxon>
        <taxon>Chordata</taxon>
        <taxon>Tunicata</taxon>
        <taxon>Appendicularia</taxon>
        <taxon>Copelata</taxon>
        <taxon>Oikopleuridae</taxon>
        <taxon>Oikopleura</taxon>
    </lineage>
</organism>
<dbReference type="SMART" id="SM00085">
    <property type="entry name" value="PA2c"/>
    <property type="match status" value="1"/>
</dbReference>
<feature type="domain" description="Phospholipase A2-like central" evidence="2">
    <location>
        <begin position="60"/>
        <end position="198"/>
    </location>
</feature>
<reference evidence="3 4" key="1">
    <citation type="submission" date="2021-04" db="EMBL/GenBank/DDBJ databases">
        <authorList>
            <person name="Bliznina A."/>
        </authorList>
    </citation>
    <scope>NUCLEOTIDE SEQUENCE [LARGE SCALE GENOMIC DNA]</scope>
</reference>
<evidence type="ECO:0000313" key="4">
    <source>
        <dbReference type="Proteomes" id="UP001158576"/>
    </source>
</evidence>
<protein>
    <submittedName>
        <fullName evidence="3">Oidioi.mRNA.OKI2018_I69.XSR.g16065.t1.cds</fullName>
    </submittedName>
</protein>
<keyword evidence="4" id="KW-1185">Reference proteome</keyword>
<proteinExistence type="inferred from homology"/>